<keyword evidence="2" id="KW-1185">Reference proteome</keyword>
<evidence type="ECO:0008006" key="3">
    <source>
        <dbReference type="Google" id="ProtNLM"/>
    </source>
</evidence>
<comment type="caution">
    <text evidence="1">The sequence shown here is derived from an EMBL/GenBank/DDBJ whole genome shotgun (WGS) entry which is preliminary data.</text>
</comment>
<gene>
    <name evidence="1" type="ORF">BST39_14320</name>
</gene>
<dbReference type="AlphaFoldDB" id="A0A1X0I9J5"/>
<name>A0A1X0I9J5_9MYCO</name>
<protein>
    <recommendedName>
        <fullName evidence="3">DUF2399 domain-containing protein</fullName>
    </recommendedName>
</protein>
<accession>A0A1X0I9J5</accession>
<proteinExistence type="predicted"/>
<dbReference type="STRING" id="590652.BST39_14320"/>
<dbReference type="Proteomes" id="UP000192513">
    <property type="component" value="Unassembled WGS sequence"/>
</dbReference>
<evidence type="ECO:0000313" key="2">
    <source>
        <dbReference type="Proteomes" id="UP000192513"/>
    </source>
</evidence>
<sequence length="329" mass="37614">MKRQRLDWKADVLPVAKEIVESYDTAVTLRQLFYRLVSLKEGERGRIPNSHSMYCALAHNTAQARYEGRFPDLIDQGRKITVPACWDSPRDAVEAVRDRYRRDRTEGQPYQIFLGTEKTGMVNLLSNWFADMGLPIIALSGQCSKPYVDKITRRVRADGRPAVLLYAGDHDPTGWSILQNFVDRTGCWMNHELPQWDTSTMPEHLGRKRGHARAWSVIPNFDRYRKYRVALTPEQCIEYDLARNAAKAKDPNLNNFLANFEHTLTDDEVDDGLGVQVEVDALEPPLLRQLYTDAIDKYWDADAYADALAQEESDIDALEQVLNKIGEPA</sequence>
<dbReference type="EMBL" id="MVIE01000016">
    <property type="protein sequence ID" value="ORB40261.1"/>
    <property type="molecule type" value="Genomic_DNA"/>
</dbReference>
<organism evidence="1 2">
    <name type="scientific">Mycobacterium paraseoulense</name>
    <dbReference type="NCBI Taxonomy" id="590652"/>
    <lineage>
        <taxon>Bacteria</taxon>
        <taxon>Bacillati</taxon>
        <taxon>Actinomycetota</taxon>
        <taxon>Actinomycetes</taxon>
        <taxon>Mycobacteriales</taxon>
        <taxon>Mycobacteriaceae</taxon>
        <taxon>Mycobacterium</taxon>
    </lineage>
</organism>
<reference evidence="1 2" key="1">
    <citation type="submission" date="2017-02" db="EMBL/GenBank/DDBJ databases">
        <title>The new phylogeny of genus Mycobacterium.</title>
        <authorList>
            <person name="Tortoli E."/>
            <person name="Trovato A."/>
            <person name="Cirillo D.M."/>
        </authorList>
    </citation>
    <scope>NUCLEOTIDE SEQUENCE [LARGE SCALE GENOMIC DNA]</scope>
    <source>
        <strain evidence="1 2">DSM 45000</strain>
    </source>
</reference>
<dbReference type="RefSeq" id="WP_083172558.1">
    <property type="nucleotide sequence ID" value="NZ_AP022619.1"/>
</dbReference>
<dbReference type="OrthoDB" id="4037576at2"/>
<evidence type="ECO:0000313" key="1">
    <source>
        <dbReference type="EMBL" id="ORB40261.1"/>
    </source>
</evidence>